<evidence type="ECO:0000256" key="1">
    <source>
        <dbReference type="SAM" id="MobiDB-lite"/>
    </source>
</evidence>
<sequence length="98" mass="9899">MSDNLRKGLGEQASEKLTPDSQKSTTDKIGENVSGAGDRIAGAVQPEGQKSTTQKVGDSVRGGSDNAQNQGEGVLKQAQDGLSNAASSVQNALGGGKQ</sequence>
<feature type="compositionally biased region" description="Basic and acidic residues" evidence="1">
    <location>
        <begin position="1"/>
        <end position="18"/>
    </location>
</feature>
<dbReference type="PIRSF" id="PIRSF002590">
    <property type="entry name" value="HSP9/HSP12_fun"/>
    <property type="match status" value="1"/>
</dbReference>
<feature type="compositionally biased region" description="Polar residues" evidence="1">
    <location>
        <begin position="80"/>
        <end position="91"/>
    </location>
</feature>
<protein>
    <submittedName>
        <fullName evidence="2">Uncharacterized protein</fullName>
    </submittedName>
</protein>
<proteinExistence type="predicted"/>
<dbReference type="Pfam" id="PF04119">
    <property type="entry name" value="HSP9_HSP12"/>
    <property type="match status" value="1"/>
</dbReference>
<dbReference type="Proteomes" id="UP000801428">
    <property type="component" value="Unassembled WGS sequence"/>
</dbReference>
<evidence type="ECO:0000313" key="2">
    <source>
        <dbReference type="EMBL" id="KAF3008665.1"/>
    </source>
</evidence>
<accession>A0A9P4WBZ7</accession>
<feature type="region of interest" description="Disordered" evidence="1">
    <location>
        <begin position="1"/>
        <end position="98"/>
    </location>
</feature>
<dbReference type="Gene3D" id="6.10.250.2440">
    <property type="match status" value="2"/>
</dbReference>
<dbReference type="AlphaFoldDB" id="A0A9P4WBZ7"/>
<evidence type="ECO:0000313" key="3">
    <source>
        <dbReference type="Proteomes" id="UP000801428"/>
    </source>
</evidence>
<gene>
    <name evidence="2" type="ORF">E8E13_008977</name>
</gene>
<dbReference type="OrthoDB" id="2348401at2759"/>
<organism evidence="2 3">
    <name type="scientific">Curvularia kusanoi</name>
    <name type="common">Cochliobolus kusanoi</name>
    <dbReference type="NCBI Taxonomy" id="90978"/>
    <lineage>
        <taxon>Eukaryota</taxon>
        <taxon>Fungi</taxon>
        <taxon>Dikarya</taxon>
        <taxon>Ascomycota</taxon>
        <taxon>Pezizomycotina</taxon>
        <taxon>Dothideomycetes</taxon>
        <taxon>Pleosporomycetidae</taxon>
        <taxon>Pleosporales</taxon>
        <taxon>Pleosporineae</taxon>
        <taxon>Pleosporaceae</taxon>
        <taxon>Curvularia</taxon>
    </lineage>
</organism>
<dbReference type="EMBL" id="SWKU01000003">
    <property type="protein sequence ID" value="KAF3008665.1"/>
    <property type="molecule type" value="Genomic_DNA"/>
</dbReference>
<dbReference type="InterPro" id="IPR007250">
    <property type="entry name" value="HSP9_HSP12"/>
</dbReference>
<comment type="caution">
    <text evidence="2">The sequence shown here is derived from an EMBL/GenBank/DDBJ whole genome shotgun (WGS) entry which is preliminary data.</text>
</comment>
<reference evidence="2" key="1">
    <citation type="submission" date="2019-04" db="EMBL/GenBank/DDBJ databases">
        <title>Sequencing of skin fungus with MAO and IRED activity.</title>
        <authorList>
            <person name="Marsaioli A.J."/>
            <person name="Bonatto J.M.C."/>
            <person name="Reis Junior O."/>
        </authorList>
    </citation>
    <scope>NUCLEOTIDE SEQUENCE</scope>
    <source>
        <strain evidence="2">30M1</strain>
    </source>
</reference>
<keyword evidence="3" id="KW-1185">Reference proteome</keyword>
<name>A0A9P4WBZ7_CURKU</name>